<dbReference type="Proteomes" id="UP000314294">
    <property type="component" value="Unassembled WGS sequence"/>
</dbReference>
<reference evidence="2 3" key="1">
    <citation type="submission" date="2019-03" db="EMBL/GenBank/DDBJ databases">
        <title>First draft genome of Liparis tanakae, snailfish: a comprehensive survey of snailfish specific genes.</title>
        <authorList>
            <person name="Kim W."/>
            <person name="Song I."/>
            <person name="Jeong J.-H."/>
            <person name="Kim D."/>
            <person name="Kim S."/>
            <person name="Ryu S."/>
            <person name="Song J.Y."/>
            <person name="Lee S.K."/>
        </authorList>
    </citation>
    <scope>NUCLEOTIDE SEQUENCE [LARGE SCALE GENOMIC DNA]</scope>
    <source>
        <tissue evidence="2">Muscle</tissue>
    </source>
</reference>
<dbReference type="EMBL" id="SRLO01000395">
    <property type="protein sequence ID" value="TNN57832.1"/>
    <property type="molecule type" value="Genomic_DNA"/>
</dbReference>
<sequence length="207" mass="22341">MVGLKIHQNNRVVKRVANGSYQVGGCLSVVASGSAFPLSGVKREAEPLPFAPTLGVRCTLPLPRQRAASCSIEGPINNIYLAWRPAGPPRSEEATALKKHWGPRVPRLTPGHGLLNVLADQRGGQRRTSSRSRSPFSSRPLATRPTLMTPRRERLNVKTSPHLSLSVSALSESDIGGTFSCLSSQSETALRARSEWDTIFCTLSSSS</sequence>
<dbReference type="AlphaFoldDB" id="A0A4Z2GYU7"/>
<evidence type="ECO:0000313" key="2">
    <source>
        <dbReference type="EMBL" id="TNN57832.1"/>
    </source>
</evidence>
<evidence type="ECO:0000256" key="1">
    <source>
        <dbReference type="SAM" id="MobiDB-lite"/>
    </source>
</evidence>
<comment type="caution">
    <text evidence="2">The sequence shown here is derived from an EMBL/GenBank/DDBJ whole genome shotgun (WGS) entry which is preliminary data.</text>
</comment>
<proteinExistence type="predicted"/>
<evidence type="ECO:0000313" key="3">
    <source>
        <dbReference type="Proteomes" id="UP000314294"/>
    </source>
</evidence>
<keyword evidence="3" id="KW-1185">Reference proteome</keyword>
<feature type="compositionally biased region" description="Low complexity" evidence="1">
    <location>
        <begin position="131"/>
        <end position="140"/>
    </location>
</feature>
<feature type="region of interest" description="Disordered" evidence="1">
    <location>
        <begin position="120"/>
        <end position="159"/>
    </location>
</feature>
<accession>A0A4Z2GYU7</accession>
<protein>
    <submittedName>
        <fullName evidence="2">Uncharacterized protein</fullName>
    </submittedName>
</protein>
<organism evidence="2 3">
    <name type="scientific">Liparis tanakae</name>
    <name type="common">Tanaka's snailfish</name>
    <dbReference type="NCBI Taxonomy" id="230148"/>
    <lineage>
        <taxon>Eukaryota</taxon>
        <taxon>Metazoa</taxon>
        <taxon>Chordata</taxon>
        <taxon>Craniata</taxon>
        <taxon>Vertebrata</taxon>
        <taxon>Euteleostomi</taxon>
        <taxon>Actinopterygii</taxon>
        <taxon>Neopterygii</taxon>
        <taxon>Teleostei</taxon>
        <taxon>Neoteleostei</taxon>
        <taxon>Acanthomorphata</taxon>
        <taxon>Eupercaria</taxon>
        <taxon>Perciformes</taxon>
        <taxon>Cottioidei</taxon>
        <taxon>Cottales</taxon>
        <taxon>Liparidae</taxon>
        <taxon>Liparis</taxon>
    </lineage>
</organism>
<gene>
    <name evidence="2" type="ORF">EYF80_031914</name>
</gene>
<name>A0A4Z2GYU7_9TELE</name>